<organism evidence="10 11">
    <name type="scientific">Alkalibacterium olivapovliticus</name>
    <dbReference type="NCBI Taxonomy" id="99907"/>
    <lineage>
        <taxon>Bacteria</taxon>
        <taxon>Bacillati</taxon>
        <taxon>Bacillota</taxon>
        <taxon>Bacilli</taxon>
        <taxon>Lactobacillales</taxon>
        <taxon>Carnobacteriaceae</taxon>
        <taxon>Alkalibacterium</taxon>
    </lineage>
</organism>
<keyword evidence="10" id="KW-0436">Ligase</keyword>
<dbReference type="Gene3D" id="3.90.190.20">
    <property type="entry name" value="Mur ligase, C-terminal domain"/>
    <property type="match status" value="1"/>
</dbReference>
<keyword evidence="11" id="KW-1185">Reference proteome</keyword>
<dbReference type="RefSeq" id="WP_106190081.1">
    <property type="nucleotide sequence ID" value="NZ_PVTO01000001.1"/>
</dbReference>
<dbReference type="InterPro" id="IPR004101">
    <property type="entry name" value="Mur_ligase_C"/>
</dbReference>
<dbReference type="EMBL" id="PVTO01000001">
    <property type="protein sequence ID" value="PRY84176.1"/>
    <property type="molecule type" value="Genomic_DNA"/>
</dbReference>
<dbReference type="GO" id="GO:0009252">
    <property type="term" value="P:peptidoglycan biosynthetic process"/>
    <property type="evidence" value="ECO:0007669"/>
    <property type="project" value="UniProtKB-KW"/>
</dbReference>
<dbReference type="InterPro" id="IPR036565">
    <property type="entry name" value="Mur-like_cat_sf"/>
</dbReference>
<feature type="domain" description="Mur ligase C-terminal" evidence="8">
    <location>
        <begin position="343"/>
        <end position="478"/>
    </location>
</feature>
<dbReference type="PANTHER" id="PTHR23135:SF4">
    <property type="entry name" value="UDP-N-ACETYLMURAMOYL-L-ALANYL-D-GLUTAMATE--2,6-DIAMINOPIMELATE LIGASE MURE HOMOLOG, CHLOROPLASTIC"/>
    <property type="match status" value="1"/>
</dbReference>
<dbReference type="Pfam" id="PF08245">
    <property type="entry name" value="Mur_ligase_M"/>
    <property type="match status" value="1"/>
</dbReference>
<dbReference type="GO" id="GO:0051301">
    <property type="term" value="P:cell division"/>
    <property type="evidence" value="ECO:0007669"/>
    <property type="project" value="UniProtKB-KW"/>
</dbReference>
<sequence>MILSELLKSIEVVSTEHTETNLNIEKIAYHSDEAAAHTLFVCILGYQTDGHNYAQAAVENGATALVVERVLETVSVPQFVVKDTRKALAALSDCFLSHPSHALSVFGVTGTNGKTSITYMTDAIFKAHRLKTGLIGTVMIKVDEKVEPSSLTTPESLDLQHYLAEMREAEVSHVSMEVSSSALDLKRVASVDFDVVAFTNINKDHIELHGSFDAYYKAKASLVRNAPKDSVAILNIDQPLLEKLKSETEAFVVTFGVENDTGDVSVSDINMDSGRPSFTVMIRNPIRTLEGEIIAPQSFNIDLAIPGFHSIHNALTAIIVGCVNGIPVSVIKKGIEQFNGVERRFHILYDDDFMIVDDLFLNENNIESSMQALQNLSYKSIHVVHAIRGNNGPALNKENAEKMAHWFSKLNIHRVTLTISQSHVKKKDQVAAEELDAFLSVMAAEHIAVDFYDELCDALAFSLDLVAPGDILLITGARGMDYGAKTILELLMKKKTNVKTEAISEVLDDKMVGMDDMMIVE</sequence>
<dbReference type="Gene3D" id="3.40.1190.10">
    <property type="entry name" value="Mur-like, catalytic domain"/>
    <property type="match status" value="1"/>
</dbReference>
<dbReference type="Pfam" id="PF02875">
    <property type="entry name" value="Mur_ligase_C"/>
    <property type="match status" value="1"/>
</dbReference>
<keyword evidence="6" id="KW-0961">Cell wall biogenesis/degradation</keyword>
<evidence type="ECO:0000256" key="6">
    <source>
        <dbReference type="ARBA" id="ARBA00023316"/>
    </source>
</evidence>
<evidence type="ECO:0000256" key="5">
    <source>
        <dbReference type="ARBA" id="ARBA00023306"/>
    </source>
</evidence>
<dbReference type="GO" id="GO:0016881">
    <property type="term" value="F:acid-amino acid ligase activity"/>
    <property type="evidence" value="ECO:0007669"/>
    <property type="project" value="InterPro"/>
</dbReference>
<evidence type="ECO:0000256" key="3">
    <source>
        <dbReference type="ARBA" id="ARBA00022960"/>
    </source>
</evidence>
<keyword evidence="5" id="KW-0131">Cell cycle</keyword>
<evidence type="ECO:0000256" key="4">
    <source>
        <dbReference type="ARBA" id="ARBA00022984"/>
    </source>
</evidence>
<dbReference type="GO" id="GO:0008360">
    <property type="term" value="P:regulation of cell shape"/>
    <property type="evidence" value="ECO:0007669"/>
    <property type="project" value="UniProtKB-KW"/>
</dbReference>
<evidence type="ECO:0000313" key="10">
    <source>
        <dbReference type="EMBL" id="PRY84176.1"/>
    </source>
</evidence>
<dbReference type="SUPFAM" id="SSF53623">
    <property type="entry name" value="MurD-like peptide ligases, catalytic domain"/>
    <property type="match status" value="1"/>
</dbReference>
<dbReference type="InterPro" id="IPR000713">
    <property type="entry name" value="Mur_ligase_N"/>
</dbReference>
<protein>
    <submittedName>
        <fullName evidence="10">UDP-N-acetylmuramoyl-L-alanyl-D-glutamate--2, 6-diaminopimelate ligase</fullName>
    </submittedName>
</protein>
<dbReference type="InterPro" id="IPR036615">
    <property type="entry name" value="Mur_ligase_C_dom_sf"/>
</dbReference>
<dbReference type="GO" id="GO:0005524">
    <property type="term" value="F:ATP binding"/>
    <property type="evidence" value="ECO:0007669"/>
    <property type="project" value="InterPro"/>
</dbReference>
<evidence type="ECO:0000313" key="11">
    <source>
        <dbReference type="Proteomes" id="UP000238205"/>
    </source>
</evidence>
<gene>
    <name evidence="10" type="ORF">CLV38_10197</name>
</gene>
<keyword evidence="3" id="KW-0133">Cell shape</keyword>
<dbReference type="Pfam" id="PF01225">
    <property type="entry name" value="Mur_ligase"/>
    <property type="match status" value="1"/>
</dbReference>
<evidence type="ECO:0000259" key="8">
    <source>
        <dbReference type="Pfam" id="PF02875"/>
    </source>
</evidence>
<evidence type="ECO:0000256" key="2">
    <source>
        <dbReference type="ARBA" id="ARBA00022618"/>
    </source>
</evidence>
<comment type="pathway">
    <text evidence="1">Cell wall biogenesis; peptidoglycan biosynthesis.</text>
</comment>
<evidence type="ECO:0000256" key="1">
    <source>
        <dbReference type="ARBA" id="ARBA00004752"/>
    </source>
</evidence>
<dbReference type="SUPFAM" id="SSF63418">
    <property type="entry name" value="MurE/MurF N-terminal domain"/>
    <property type="match status" value="1"/>
</dbReference>
<keyword evidence="4" id="KW-0573">Peptidoglycan synthesis</keyword>
<reference evidence="10 11" key="1">
    <citation type="submission" date="2018-03" db="EMBL/GenBank/DDBJ databases">
        <title>Genomic Encyclopedia of Archaeal and Bacterial Type Strains, Phase II (KMG-II): from individual species to whole genera.</title>
        <authorList>
            <person name="Goeker M."/>
        </authorList>
    </citation>
    <scope>NUCLEOTIDE SEQUENCE [LARGE SCALE GENOMIC DNA]</scope>
    <source>
        <strain evidence="10 11">DSM 13175</strain>
    </source>
</reference>
<dbReference type="SUPFAM" id="SSF53244">
    <property type="entry name" value="MurD-like peptide ligases, peptide-binding domain"/>
    <property type="match status" value="1"/>
</dbReference>
<evidence type="ECO:0000259" key="9">
    <source>
        <dbReference type="Pfam" id="PF08245"/>
    </source>
</evidence>
<name>A0A2T0WC16_9LACT</name>
<proteinExistence type="predicted"/>
<dbReference type="AlphaFoldDB" id="A0A2T0WC16"/>
<feature type="domain" description="Mur ligase N-terminal catalytic" evidence="7">
    <location>
        <begin position="24"/>
        <end position="92"/>
    </location>
</feature>
<evidence type="ECO:0000259" key="7">
    <source>
        <dbReference type="Pfam" id="PF01225"/>
    </source>
</evidence>
<dbReference type="GO" id="GO:0071555">
    <property type="term" value="P:cell wall organization"/>
    <property type="evidence" value="ECO:0007669"/>
    <property type="project" value="UniProtKB-KW"/>
</dbReference>
<dbReference type="InterPro" id="IPR013221">
    <property type="entry name" value="Mur_ligase_cen"/>
</dbReference>
<comment type="caution">
    <text evidence="10">The sequence shown here is derived from an EMBL/GenBank/DDBJ whole genome shotgun (WGS) entry which is preliminary data.</text>
</comment>
<dbReference type="Proteomes" id="UP000238205">
    <property type="component" value="Unassembled WGS sequence"/>
</dbReference>
<feature type="domain" description="Mur ligase central" evidence="9">
    <location>
        <begin position="108"/>
        <end position="320"/>
    </location>
</feature>
<dbReference type="InterPro" id="IPR035911">
    <property type="entry name" value="MurE/MurF_N"/>
</dbReference>
<dbReference type="PANTHER" id="PTHR23135">
    <property type="entry name" value="MUR LIGASE FAMILY MEMBER"/>
    <property type="match status" value="1"/>
</dbReference>
<dbReference type="Gene3D" id="3.40.1390.10">
    <property type="entry name" value="MurE/MurF, N-terminal domain"/>
    <property type="match status" value="1"/>
</dbReference>
<keyword evidence="2" id="KW-0132">Cell division</keyword>
<accession>A0A2T0WC16</accession>
<dbReference type="OrthoDB" id="9800958at2"/>